<sequence length="517" mass="56316">MAQNAQLNNGQPLPTQDQPQSERNPVPENVAQPPPMGLPPLPGFAAPADGRAVRQEGIGPTGERWSVTYSSTTIPNQPPQPMIARTFMPPTFALPPRPTGSPAPTEAIDRLLPRMRVILQSARQEMENVRLLLQPSGQQTAQSAPFSSTSPPAWRLERIRLHVQTMAQNLNLVERGLHVIAADASMTNNPDVVALRQSATELRGHLEDLSRTMGQQGAVSAGTQGGLTTAVPAPSPPSQAAGSAAMPTLPSEAPQELFLLSSPQGPVGLLFDQRGQRQEQAHVQDHAQAQPQNQAANQDANANANQPPNPAGDNDRVGNIAGHLWLLFKLACFVYFFSGTGWYKSILLGLIAGGVYLAQLGMFEEQFRVIRQHLEAVLPVGALAERAAQPVRPAQPGRNMTPEEAARRLLQQQQDQRVGWLRDSVRTVERSLAIFVASLWPGIGERMVHAQEERIRAERAAEEERQRQAEEEQKKREDEAREQDEKKGEPTSAVEEPAEGSSAKGKERAEVAPIEDS</sequence>
<feature type="compositionally biased region" description="Pro residues" evidence="1">
    <location>
        <begin position="32"/>
        <end position="42"/>
    </location>
</feature>
<protein>
    <submittedName>
        <fullName evidence="2">Uncharacterized protein</fullName>
    </submittedName>
</protein>
<accession>Q0V119</accession>
<feature type="compositionally biased region" description="Low complexity" evidence="1">
    <location>
        <begin position="238"/>
        <end position="247"/>
    </location>
</feature>
<dbReference type="STRING" id="321614.Q0V119"/>
<evidence type="ECO:0000313" key="2">
    <source>
        <dbReference type="EMBL" id="EAT90507.2"/>
    </source>
</evidence>
<feature type="compositionally biased region" description="Basic and acidic residues" evidence="1">
    <location>
        <begin position="275"/>
        <end position="285"/>
    </location>
</feature>
<dbReference type="InterPro" id="IPR039751">
    <property type="entry name" value="HERPUD1/2"/>
</dbReference>
<organism evidence="2 3">
    <name type="scientific">Phaeosphaeria nodorum (strain SN15 / ATCC MYA-4574 / FGSC 10173)</name>
    <name type="common">Glume blotch fungus</name>
    <name type="synonym">Parastagonospora nodorum</name>
    <dbReference type="NCBI Taxonomy" id="321614"/>
    <lineage>
        <taxon>Eukaryota</taxon>
        <taxon>Fungi</taxon>
        <taxon>Dikarya</taxon>
        <taxon>Ascomycota</taxon>
        <taxon>Pezizomycotina</taxon>
        <taxon>Dothideomycetes</taxon>
        <taxon>Pleosporomycetidae</taxon>
        <taxon>Pleosporales</taxon>
        <taxon>Pleosporineae</taxon>
        <taxon>Phaeosphaeriaceae</taxon>
        <taxon>Parastagonospora</taxon>
    </lineage>
</organism>
<feature type="region of interest" description="Disordered" evidence="1">
    <location>
        <begin position="275"/>
        <end position="315"/>
    </location>
</feature>
<gene>
    <name evidence="2" type="ORF">SNOG_02295</name>
</gene>
<dbReference type="GeneID" id="5969758"/>
<name>Q0V119_PHANO</name>
<feature type="compositionally biased region" description="Polar residues" evidence="1">
    <location>
        <begin position="1"/>
        <end position="23"/>
    </location>
</feature>
<reference evidence="3" key="1">
    <citation type="journal article" date="2007" name="Plant Cell">
        <title>Dothideomycete-plant interactions illuminated by genome sequencing and EST analysis of the wheat pathogen Stagonospora nodorum.</title>
        <authorList>
            <person name="Hane J.K."/>
            <person name="Lowe R.G."/>
            <person name="Solomon P.S."/>
            <person name="Tan K.C."/>
            <person name="Schoch C.L."/>
            <person name="Spatafora J.W."/>
            <person name="Crous P.W."/>
            <person name="Kodira C."/>
            <person name="Birren B.W."/>
            <person name="Galagan J.E."/>
            <person name="Torriani S.F."/>
            <person name="McDonald B.A."/>
            <person name="Oliver R.P."/>
        </authorList>
    </citation>
    <scope>NUCLEOTIDE SEQUENCE [LARGE SCALE GENOMIC DNA]</scope>
    <source>
        <strain evidence="3">SN15 / ATCC MYA-4574 / FGSC 10173</strain>
    </source>
</reference>
<dbReference type="Proteomes" id="UP000001055">
    <property type="component" value="Unassembled WGS sequence"/>
</dbReference>
<dbReference type="HOGENOM" id="CLU_024875_0_0_1"/>
<proteinExistence type="predicted"/>
<dbReference type="EMBL" id="CH445327">
    <property type="protein sequence ID" value="EAT90507.2"/>
    <property type="molecule type" value="Genomic_DNA"/>
</dbReference>
<dbReference type="GO" id="GO:0030968">
    <property type="term" value="P:endoplasmic reticulum unfolded protein response"/>
    <property type="evidence" value="ECO:0000318"/>
    <property type="project" value="GO_Central"/>
</dbReference>
<feature type="compositionally biased region" description="Low complexity" evidence="1">
    <location>
        <begin position="286"/>
        <end position="306"/>
    </location>
</feature>
<evidence type="ECO:0000313" key="3">
    <source>
        <dbReference type="Proteomes" id="UP000001055"/>
    </source>
</evidence>
<feature type="compositionally biased region" description="Polar residues" evidence="1">
    <location>
        <begin position="213"/>
        <end position="222"/>
    </location>
</feature>
<dbReference type="KEGG" id="pno:SNOG_02295"/>
<dbReference type="PANTHER" id="PTHR12943:SF27">
    <property type="entry name" value="HOMOCYSTEINE-INDUCED ENDOPLASMIC RETICULUM PROTEIN, ISOFORM A"/>
    <property type="match status" value="1"/>
</dbReference>
<dbReference type="PANTHER" id="PTHR12943">
    <property type="entry name" value="HOMOCYSTEINE-RESPONSIVE ENDOPLASMIC RETICULUM-RESIDENT UNIQUITIN-LIKE DOMAIN HERPUD PROTEIN FAMILY MEMBER"/>
    <property type="match status" value="1"/>
</dbReference>
<dbReference type="VEuPathDB" id="FungiDB:JI435_022950"/>
<feature type="compositionally biased region" description="Basic and acidic residues" evidence="1">
    <location>
        <begin position="459"/>
        <end position="489"/>
    </location>
</feature>
<dbReference type="eggNOG" id="ENOG502SAFQ">
    <property type="taxonomic scope" value="Eukaryota"/>
</dbReference>
<dbReference type="RefSeq" id="XP_001792908.1">
    <property type="nucleotide sequence ID" value="XM_001792856.1"/>
</dbReference>
<dbReference type="InParanoid" id="Q0V119"/>
<dbReference type="AlphaFoldDB" id="Q0V119"/>
<feature type="region of interest" description="Disordered" evidence="1">
    <location>
        <begin position="213"/>
        <end position="247"/>
    </location>
</feature>
<feature type="region of interest" description="Disordered" evidence="1">
    <location>
        <begin position="1"/>
        <end position="81"/>
    </location>
</feature>
<feature type="region of interest" description="Disordered" evidence="1">
    <location>
        <begin position="459"/>
        <end position="517"/>
    </location>
</feature>
<evidence type="ECO:0000256" key="1">
    <source>
        <dbReference type="SAM" id="MobiDB-lite"/>
    </source>
</evidence>